<keyword evidence="3" id="KW-1185">Reference proteome</keyword>
<comment type="caution">
    <text evidence="2">The sequence shown here is derived from an EMBL/GenBank/DDBJ whole genome shotgun (WGS) entry which is preliminary data.</text>
</comment>
<sequence>SSHRTYYRCQRLTLRCDPNCFHLSKTLQRIINALFHRCVESLHCRALIPGDNRNANDAPQHSLHCNWITQTALSYSNSKETEILAWSAPEADIASQSHNRELGLATAALVPLSGTICLDDSRDERRPSSSVVRLSFYHGLSRFNRAVGLSPSDPAQRTINIGDKSSMSPSNSVGCRFLS</sequence>
<proteinExistence type="predicted"/>
<evidence type="ECO:0000313" key="2">
    <source>
        <dbReference type="EMBL" id="KRZ70623.1"/>
    </source>
</evidence>
<evidence type="ECO:0000313" key="3">
    <source>
        <dbReference type="Proteomes" id="UP000054843"/>
    </source>
</evidence>
<protein>
    <submittedName>
        <fullName evidence="2">Uncharacterized protein</fullName>
    </submittedName>
</protein>
<gene>
    <name evidence="2" type="ORF">T10_13058</name>
</gene>
<dbReference type="EMBL" id="JYDO01000111">
    <property type="protein sequence ID" value="KRZ70623.1"/>
    <property type="molecule type" value="Genomic_DNA"/>
</dbReference>
<feature type="compositionally biased region" description="Polar residues" evidence="1">
    <location>
        <begin position="159"/>
        <end position="173"/>
    </location>
</feature>
<accession>A0A0V1MGC8</accession>
<feature type="non-terminal residue" evidence="2">
    <location>
        <position position="1"/>
    </location>
</feature>
<dbReference type="Proteomes" id="UP000054843">
    <property type="component" value="Unassembled WGS sequence"/>
</dbReference>
<reference evidence="2 3" key="1">
    <citation type="submission" date="2015-01" db="EMBL/GenBank/DDBJ databases">
        <title>Evolution of Trichinella species and genotypes.</title>
        <authorList>
            <person name="Korhonen P.K."/>
            <person name="Edoardo P."/>
            <person name="Giuseppe L.R."/>
            <person name="Gasser R.B."/>
        </authorList>
    </citation>
    <scope>NUCLEOTIDE SEQUENCE [LARGE SCALE GENOMIC DNA]</scope>
    <source>
        <strain evidence="2">ISS1980</strain>
    </source>
</reference>
<name>A0A0V1MGC8_9BILA</name>
<evidence type="ECO:0000256" key="1">
    <source>
        <dbReference type="SAM" id="MobiDB-lite"/>
    </source>
</evidence>
<dbReference type="AlphaFoldDB" id="A0A0V1MGC8"/>
<feature type="non-terminal residue" evidence="2">
    <location>
        <position position="179"/>
    </location>
</feature>
<organism evidence="2 3">
    <name type="scientific">Trichinella papuae</name>
    <dbReference type="NCBI Taxonomy" id="268474"/>
    <lineage>
        <taxon>Eukaryota</taxon>
        <taxon>Metazoa</taxon>
        <taxon>Ecdysozoa</taxon>
        <taxon>Nematoda</taxon>
        <taxon>Enoplea</taxon>
        <taxon>Dorylaimia</taxon>
        <taxon>Trichinellida</taxon>
        <taxon>Trichinellidae</taxon>
        <taxon>Trichinella</taxon>
    </lineage>
</organism>
<feature type="region of interest" description="Disordered" evidence="1">
    <location>
        <begin position="159"/>
        <end position="179"/>
    </location>
</feature>